<dbReference type="STRING" id="1367422.A0A178ZZF0"/>
<dbReference type="RefSeq" id="XP_018698556.1">
    <property type="nucleotide sequence ID" value="XM_018832677.1"/>
</dbReference>
<reference evidence="2 3" key="1">
    <citation type="submission" date="2016-04" db="EMBL/GenBank/DDBJ databases">
        <title>Draft genome of Fonsecaea erecta CBS 125763.</title>
        <authorList>
            <person name="Weiss V.A."/>
            <person name="Vicente V.A."/>
            <person name="Raittz R.T."/>
            <person name="Moreno L.F."/>
            <person name="De Souza E.M."/>
            <person name="Pedrosa F.O."/>
            <person name="Steffens M.B."/>
            <person name="Faoro H."/>
            <person name="Tadra-Sfeir M.Z."/>
            <person name="Najafzadeh M.J."/>
            <person name="Felipe M.S."/>
            <person name="Teixeira M."/>
            <person name="Sun J."/>
            <person name="Xi L."/>
            <person name="Gomes R."/>
            <person name="De Azevedo C.M."/>
            <person name="Salgado C.G."/>
            <person name="Da Silva M.B."/>
            <person name="Nascimento M.F."/>
            <person name="Queiroz-Telles F."/>
            <person name="Attili D.S."/>
            <person name="Gorbushina A."/>
        </authorList>
    </citation>
    <scope>NUCLEOTIDE SEQUENCE [LARGE SCALE GENOMIC DNA]</scope>
    <source>
        <strain evidence="2 3">CBS 125763</strain>
    </source>
</reference>
<keyword evidence="3" id="KW-1185">Reference proteome</keyword>
<dbReference type="GeneID" id="30005331"/>
<evidence type="ECO:0000313" key="2">
    <source>
        <dbReference type="EMBL" id="OAP65189.1"/>
    </source>
</evidence>
<evidence type="ECO:0000313" key="3">
    <source>
        <dbReference type="Proteomes" id="UP000078343"/>
    </source>
</evidence>
<feature type="region of interest" description="Disordered" evidence="1">
    <location>
        <begin position="1"/>
        <end position="108"/>
    </location>
</feature>
<proteinExistence type="predicted"/>
<accession>A0A178ZZF0</accession>
<dbReference type="OrthoDB" id="3469466at2759"/>
<evidence type="ECO:0008006" key="4">
    <source>
        <dbReference type="Google" id="ProtNLM"/>
    </source>
</evidence>
<protein>
    <recommendedName>
        <fullName evidence="4">BZIP domain-containing protein</fullName>
    </recommendedName>
</protein>
<feature type="region of interest" description="Disordered" evidence="1">
    <location>
        <begin position="595"/>
        <end position="624"/>
    </location>
</feature>
<feature type="compositionally biased region" description="Low complexity" evidence="1">
    <location>
        <begin position="491"/>
        <end position="510"/>
    </location>
</feature>
<name>A0A178ZZF0_9EURO</name>
<feature type="compositionally biased region" description="Basic and acidic residues" evidence="1">
    <location>
        <begin position="11"/>
        <end position="25"/>
    </location>
</feature>
<dbReference type="PANTHER" id="PTHR37540:SF5">
    <property type="entry name" value="TRANSCRIPTION FACTOR DOMAIN-CONTAINING PROTEIN"/>
    <property type="match status" value="1"/>
</dbReference>
<feature type="region of interest" description="Disordered" evidence="1">
    <location>
        <begin position="471"/>
        <end position="512"/>
    </location>
</feature>
<organism evidence="2 3">
    <name type="scientific">Fonsecaea erecta</name>
    <dbReference type="NCBI Taxonomy" id="1367422"/>
    <lineage>
        <taxon>Eukaryota</taxon>
        <taxon>Fungi</taxon>
        <taxon>Dikarya</taxon>
        <taxon>Ascomycota</taxon>
        <taxon>Pezizomycotina</taxon>
        <taxon>Eurotiomycetes</taxon>
        <taxon>Chaetothyriomycetidae</taxon>
        <taxon>Chaetothyriales</taxon>
        <taxon>Herpotrichiellaceae</taxon>
        <taxon>Fonsecaea</taxon>
    </lineage>
</organism>
<sequence length="663" mass="74503">MDYDQQPSRIVFERRLPAEARREQDDWGGLSDARARRRIQNRLNQRSYRRRRAAEREAKRASATRSPQKPLPLAPREIVPAADPKSNVNEASSRRDAPSPGHPFGPVDLRSQTRLQQITSPVPGCAVLLANPQVRRVHYYARTTLWPAFKHHSLETNESLTSSFFHLSMVDELLLNSFVWTAALAMSMHLPYTTTDNEAVMFSCQNRAVQSIREHIARNQVSDSVIFAVLGLTIRDTNPRVVERQEGRDDDDSYFGGFDPPLRSLGWIQCFSHFRWTPSHIRAAKSLVAARGGLQHISMPGVAEQIQSTDILHASISLCRPHFTLCRLYQHVLDNHVKMIRPPRERLDEAFPAITNVEFKDLLLDMRMYCRELERVTTECGGGGAPADGDGEESDLVLSPVAWETNVYRNLIQYRLLRLPGCENQLEELCRLGAMIFSYGVIFPVARPEPLRLLVKRLRSALEEYHPQLCLPTTLNPNQAPPPPPPPPPASSNQSEAAAEGDAHAAASPKKPSPSPLTFLLWLAVLGALASKTNDHDESFFLDLVATWSAASGVVRFTQLTAVMRGFLWLERACDKGAFEVWMKVLRGRMVVEAEEEGHGGGGDGGTPRSVPGPERTDDKNLDASLLEQKWRHRRQQQQQQQKDAVDRSLLTVSWICAGLEER</sequence>
<feature type="compositionally biased region" description="Pro residues" evidence="1">
    <location>
        <begin position="479"/>
        <end position="490"/>
    </location>
</feature>
<comment type="caution">
    <text evidence="2">The sequence shown here is derived from an EMBL/GenBank/DDBJ whole genome shotgun (WGS) entry which is preliminary data.</text>
</comment>
<dbReference type="EMBL" id="LVYI01000001">
    <property type="protein sequence ID" value="OAP65189.1"/>
    <property type="molecule type" value="Genomic_DNA"/>
</dbReference>
<evidence type="ECO:0000256" key="1">
    <source>
        <dbReference type="SAM" id="MobiDB-lite"/>
    </source>
</evidence>
<dbReference type="PANTHER" id="PTHR37540">
    <property type="entry name" value="TRANSCRIPTION FACTOR (ACR-2), PUTATIVE-RELATED-RELATED"/>
    <property type="match status" value="1"/>
</dbReference>
<gene>
    <name evidence="2" type="ORF">AYL99_01161</name>
</gene>
<dbReference type="AlphaFoldDB" id="A0A178ZZF0"/>
<dbReference type="Proteomes" id="UP000078343">
    <property type="component" value="Unassembled WGS sequence"/>
</dbReference>